<feature type="domain" description="HTH cro/C1-type" evidence="1">
    <location>
        <begin position="6"/>
        <end position="60"/>
    </location>
</feature>
<dbReference type="SMART" id="SM00530">
    <property type="entry name" value="HTH_XRE"/>
    <property type="match status" value="1"/>
</dbReference>
<evidence type="ECO:0000259" key="1">
    <source>
        <dbReference type="PROSITE" id="PS50943"/>
    </source>
</evidence>
<dbReference type="Pfam" id="PF01381">
    <property type="entry name" value="HTH_3"/>
    <property type="match status" value="1"/>
</dbReference>
<sequence length="246" mass="27485">MANDRLRSTLHSNGYNATKLGEELGVDPKTVQRWVTKDRSPHRNTANRAAKLLGVPANWLWPDLEKADSAETSGEVVNFYAHRSQVPKNCWLEQVIGAKERIDFLTYASLFLGEANPEAIDIIKHKAANGVKVRIALGDPDSPEIARRGEEEGLGEAIAGRIRMALAYYRPLVGAPGVEFSLHRTTLYNSIYRFDDQMLVNQHILGTYGYVAPILHLRKIEGSDLFDTYARSLDLAWSQAYSYAPA</sequence>
<dbReference type="Gene3D" id="1.10.260.40">
    <property type="entry name" value="lambda repressor-like DNA-binding domains"/>
    <property type="match status" value="1"/>
</dbReference>
<comment type="caution">
    <text evidence="2">The sequence shown here is derived from an EMBL/GenBank/DDBJ whole genome shotgun (WGS) entry which is preliminary data.</text>
</comment>
<dbReference type="EMBL" id="PTJD01000008">
    <property type="protein sequence ID" value="PPK94228.1"/>
    <property type="molecule type" value="Genomic_DNA"/>
</dbReference>
<gene>
    <name evidence="2" type="ORF">CLV92_108130</name>
</gene>
<dbReference type="CDD" id="cd00093">
    <property type="entry name" value="HTH_XRE"/>
    <property type="match status" value="1"/>
</dbReference>
<dbReference type="PROSITE" id="PS50943">
    <property type="entry name" value="HTH_CROC1"/>
    <property type="match status" value="1"/>
</dbReference>
<evidence type="ECO:0000313" key="2">
    <source>
        <dbReference type="EMBL" id="PPK94228.1"/>
    </source>
</evidence>
<dbReference type="Proteomes" id="UP000239485">
    <property type="component" value="Unassembled WGS sequence"/>
</dbReference>
<organism evidence="2 3">
    <name type="scientific">Kineococcus xinjiangensis</name>
    <dbReference type="NCBI Taxonomy" id="512762"/>
    <lineage>
        <taxon>Bacteria</taxon>
        <taxon>Bacillati</taxon>
        <taxon>Actinomycetota</taxon>
        <taxon>Actinomycetes</taxon>
        <taxon>Kineosporiales</taxon>
        <taxon>Kineosporiaceae</taxon>
        <taxon>Kineococcus</taxon>
    </lineage>
</organism>
<keyword evidence="3" id="KW-1185">Reference proteome</keyword>
<dbReference type="RefSeq" id="WP_104433166.1">
    <property type="nucleotide sequence ID" value="NZ_PTJD01000008.1"/>
</dbReference>
<dbReference type="SUPFAM" id="SSF56024">
    <property type="entry name" value="Phospholipase D/nuclease"/>
    <property type="match status" value="1"/>
</dbReference>
<dbReference type="InterPro" id="IPR010982">
    <property type="entry name" value="Lambda_DNA-bd_dom_sf"/>
</dbReference>
<protein>
    <submittedName>
        <fullName evidence="2">Helix-turn-helix protein</fullName>
    </submittedName>
</protein>
<dbReference type="OrthoDB" id="8438314at2"/>
<reference evidence="2 3" key="1">
    <citation type="submission" date="2018-02" db="EMBL/GenBank/DDBJ databases">
        <title>Genomic Encyclopedia of Archaeal and Bacterial Type Strains, Phase II (KMG-II): from individual species to whole genera.</title>
        <authorList>
            <person name="Goeker M."/>
        </authorList>
    </citation>
    <scope>NUCLEOTIDE SEQUENCE [LARGE SCALE GENOMIC DNA]</scope>
    <source>
        <strain evidence="2 3">DSM 22857</strain>
    </source>
</reference>
<proteinExistence type="predicted"/>
<dbReference type="AlphaFoldDB" id="A0A2S6IJ54"/>
<dbReference type="GO" id="GO:0003677">
    <property type="term" value="F:DNA binding"/>
    <property type="evidence" value="ECO:0007669"/>
    <property type="project" value="InterPro"/>
</dbReference>
<name>A0A2S6IJ54_9ACTN</name>
<dbReference type="SUPFAM" id="SSF47413">
    <property type="entry name" value="lambda repressor-like DNA-binding domains"/>
    <property type="match status" value="1"/>
</dbReference>
<accession>A0A2S6IJ54</accession>
<evidence type="ECO:0000313" key="3">
    <source>
        <dbReference type="Proteomes" id="UP000239485"/>
    </source>
</evidence>
<dbReference type="InterPro" id="IPR001387">
    <property type="entry name" value="Cro/C1-type_HTH"/>
</dbReference>